<evidence type="ECO:0000256" key="6">
    <source>
        <dbReference type="SAM" id="SignalP"/>
    </source>
</evidence>
<feature type="signal peptide" evidence="6">
    <location>
        <begin position="1"/>
        <end position="15"/>
    </location>
</feature>
<evidence type="ECO:0000313" key="7">
    <source>
        <dbReference type="EMBL" id="OAX36590.1"/>
    </source>
</evidence>
<organism evidence="7 8">
    <name type="scientific">Rhizopogon vinicolor AM-OR11-026</name>
    <dbReference type="NCBI Taxonomy" id="1314800"/>
    <lineage>
        <taxon>Eukaryota</taxon>
        <taxon>Fungi</taxon>
        <taxon>Dikarya</taxon>
        <taxon>Basidiomycota</taxon>
        <taxon>Agaricomycotina</taxon>
        <taxon>Agaricomycetes</taxon>
        <taxon>Agaricomycetidae</taxon>
        <taxon>Boletales</taxon>
        <taxon>Suillineae</taxon>
        <taxon>Rhizopogonaceae</taxon>
        <taxon>Rhizopogon</taxon>
    </lineage>
</organism>
<keyword evidence="6" id="KW-0732">Signal</keyword>
<keyword evidence="3 5" id="KW-1133">Transmembrane helix</keyword>
<evidence type="ECO:0000256" key="3">
    <source>
        <dbReference type="ARBA" id="ARBA00022989"/>
    </source>
</evidence>
<comment type="caution">
    <text evidence="5">Lacks conserved residue(s) required for the propagation of feature annotation.</text>
</comment>
<accession>A0A1B7MVH8</accession>
<dbReference type="EC" id="2.1.1.100" evidence="5"/>
<evidence type="ECO:0000256" key="2">
    <source>
        <dbReference type="ARBA" id="ARBA00022692"/>
    </source>
</evidence>
<keyword evidence="2 5" id="KW-0812">Transmembrane</keyword>
<dbReference type="OrthoDB" id="422086at2759"/>
<dbReference type="EMBL" id="KV448406">
    <property type="protein sequence ID" value="OAX36590.1"/>
    <property type="molecule type" value="Genomic_DNA"/>
</dbReference>
<reference evidence="7 8" key="1">
    <citation type="submission" date="2016-06" db="EMBL/GenBank/DDBJ databases">
        <title>Comparative genomics of the ectomycorrhizal sister species Rhizopogon vinicolor and Rhizopogon vesiculosus (Basidiomycota: Boletales) reveals a divergence of the mating type B locus.</title>
        <authorList>
            <consortium name="DOE Joint Genome Institute"/>
            <person name="Mujic A.B."/>
            <person name="Kuo A."/>
            <person name="Tritt A."/>
            <person name="Lipzen A."/>
            <person name="Chen C."/>
            <person name="Johnson J."/>
            <person name="Sharma A."/>
            <person name="Barry K."/>
            <person name="Grigoriev I.V."/>
            <person name="Spatafora J.W."/>
        </authorList>
    </citation>
    <scope>NUCLEOTIDE SEQUENCE [LARGE SCALE GENOMIC DNA]</scope>
    <source>
        <strain evidence="7 8">AM-OR11-026</strain>
    </source>
</reference>
<dbReference type="InterPro" id="IPR007269">
    <property type="entry name" value="ICMT_MeTrfase"/>
</dbReference>
<comment type="catalytic activity">
    <reaction evidence="5">
        <text>[protein]-C-terminal S-[(2E,6E)-farnesyl]-L-cysteine + S-adenosyl-L-methionine = [protein]-C-terminal S-[(2E,6E)-farnesyl]-L-cysteine methyl ester + S-adenosyl-L-homocysteine</text>
        <dbReference type="Rhea" id="RHEA:21672"/>
        <dbReference type="Rhea" id="RHEA-COMP:12125"/>
        <dbReference type="Rhea" id="RHEA-COMP:12126"/>
        <dbReference type="ChEBI" id="CHEBI:57856"/>
        <dbReference type="ChEBI" id="CHEBI:59789"/>
        <dbReference type="ChEBI" id="CHEBI:90510"/>
        <dbReference type="ChEBI" id="CHEBI:90511"/>
        <dbReference type="EC" id="2.1.1.100"/>
    </reaction>
</comment>
<dbReference type="Proteomes" id="UP000092154">
    <property type="component" value="Unassembled WGS sequence"/>
</dbReference>
<keyword evidence="8" id="KW-1185">Reference proteome</keyword>
<dbReference type="AlphaFoldDB" id="A0A1B7MVH8"/>
<comment type="subcellular location">
    <subcellularLocation>
        <location evidence="5">Endoplasmic reticulum membrane</location>
        <topology evidence="5">Multi-pass membrane protein</topology>
    </subcellularLocation>
    <subcellularLocation>
        <location evidence="1">Membrane</location>
        <topology evidence="1">Multi-pass membrane protein</topology>
    </subcellularLocation>
</comment>
<dbReference type="Gene3D" id="1.20.120.1630">
    <property type="match status" value="1"/>
</dbReference>
<dbReference type="PANTHER" id="PTHR12714">
    <property type="entry name" value="PROTEIN-S ISOPRENYLCYSTEINE O-METHYLTRANSFERASE"/>
    <property type="match status" value="1"/>
</dbReference>
<dbReference type="GO" id="GO:0032259">
    <property type="term" value="P:methylation"/>
    <property type="evidence" value="ECO:0007669"/>
    <property type="project" value="UniProtKB-KW"/>
</dbReference>
<sequence>MSLLKIPFILASALGIHWSFRAGPKPPVSEVVPSGTITETFIIWIRGHQVHTLSKISALAVWSVEVASILVARLDPSYTPEGVYEARAVQLLRTLHPTPITTAFLAGSLVVTVCGAFRRYCVLTLGKQWNAVLRIRKGHRLITSGPYSVVRHPSYTAFFLQYVGLVVMHGSQGSWMRESGVLQVPFVKVLVAINFILLTFVAGVAILRPSWEDKMLHHAFGEEWERWAKSVKYRLLPGVY</sequence>
<keyword evidence="5" id="KW-0256">Endoplasmic reticulum</keyword>
<protein>
    <recommendedName>
        <fullName evidence="5">Protein-S-isoprenylcysteine O-methyltransferase</fullName>
        <ecNumber evidence="5">2.1.1.100</ecNumber>
    </recommendedName>
</protein>
<dbReference type="GO" id="GO:0004671">
    <property type="term" value="F:protein C-terminal S-isoprenylcysteine carboxyl O-methyltransferase activity"/>
    <property type="evidence" value="ECO:0007669"/>
    <property type="project" value="UniProtKB-EC"/>
</dbReference>
<feature type="chain" id="PRO_5012542984" description="Protein-S-isoprenylcysteine O-methyltransferase" evidence="6">
    <location>
        <begin position="16"/>
        <end position="240"/>
    </location>
</feature>
<dbReference type="GO" id="GO:0005789">
    <property type="term" value="C:endoplasmic reticulum membrane"/>
    <property type="evidence" value="ECO:0007669"/>
    <property type="project" value="UniProtKB-SubCell"/>
</dbReference>
<feature type="transmembrane region" description="Helical" evidence="5">
    <location>
        <begin position="186"/>
        <end position="207"/>
    </location>
</feature>
<name>A0A1B7MVH8_9AGAM</name>
<dbReference type="STRING" id="1314800.A0A1B7MVH8"/>
<evidence type="ECO:0000313" key="8">
    <source>
        <dbReference type="Proteomes" id="UP000092154"/>
    </source>
</evidence>
<gene>
    <name evidence="7" type="ORF">K503DRAFT_694873</name>
</gene>
<comment type="similarity">
    <text evidence="5">Belongs to the class VI-like SAM-binding methyltransferase superfamily. Isoprenylcysteine carboxyl methyltransferase family.</text>
</comment>
<keyword evidence="5" id="KW-0489">Methyltransferase</keyword>
<proteinExistence type="inferred from homology"/>
<evidence type="ECO:0000256" key="1">
    <source>
        <dbReference type="ARBA" id="ARBA00004141"/>
    </source>
</evidence>
<keyword evidence="4 5" id="KW-0472">Membrane</keyword>
<evidence type="ECO:0000256" key="5">
    <source>
        <dbReference type="RuleBase" id="RU362022"/>
    </source>
</evidence>
<keyword evidence="5" id="KW-0808">Transferase</keyword>
<dbReference type="PANTHER" id="PTHR12714:SF9">
    <property type="entry name" value="PROTEIN-S-ISOPRENYLCYSTEINE O-METHYLTRANSFERASE"/>
    <property type="match status" value="1"/>
</dbReference>
<keyword evidence="5" id="KW-0949">S-adenosyl-L-methionine</keyword>
<dbReference type="Pfam" id="PF04140">
    <property type="entry name" value="ICMT"/>
    <property type="match status" value="1"/>
</dbReference>
<dbReference type="InParanoid" id="A0A1B7MVH8"/>
<evidence type="ECO:0000256" key="4">
    <source>
        <dbReference type="ARBA" id="ARBA00023136"/>
    </source>
</evidence>